<keyword evidence="3" id="KW-1185">Reference proteome</keyword>
<accession>G8TTA0</accession>
<keyword evidence="1" id="KW-0472">Membrane</keyword>
<protein>
    <submittedName>
        <fullName evidence="2">Uncharacterized protein</fullName>
    </submittedName>
</protein>
<dbReference type="PATRIC" id="fig|679936.5.peg.1037"/>
<evidence type="ECO:0000313" key="2">
    <source>
        <dbReference type="EMBL" id="AEW04480.1"/>
    </source>
</evidence>
<keyword evidence="1" id="KW-1133">Transmembrane helix</keyword>
<name>G8TTA0_SULAD</name>
<dbReference type="HOGENOM" id="CLU_1524360_0_0_9"/>
<feature type="transmembrane region" description="Helical" evidence="1">
    <location>
        <begin position="152"/>
        <end position="170"/>
    </location>
</feature>
<gene>
    <name evidence="2" type="ordered locus">Sulac_0979</name>
</gene>
<reference evidence="3" key="1">
    <citation type="submission" date="2011-12" db="EMBL/GenBank/DDBJ databases">
        <title>The complete genome of chromosome of Sulfobacillus acidophilus DSM 10332.</title>
        <authorList>
            <person name="Lucas S."/>
            <person name="Han J."/>
            <person name="Lapidus A."/>
            <person name="Bruce D."/>
            <person name="Goodwin L."/>
            <person name="Pitluck S."/>
            <person name="Peters L."/>
            <person name="Kyrpides N."/>
            <person name="Mavromatis K."/>
            <person name="Ivanova N."/>
            <person name="Mikhailova N."/>
            <person name="Chertkov O."/>
            <person name="Saunders E."/>
            <person name="Detter J.C."/>
            <person name="Tapia R."/>
            <person name="Han C."/>
            <person name="Land M."/>
            <person name="Hauser L."/>
            <person name="Markowitz V."/>
            <person name="Cheng J.-F."/>
            <person name="Hugenholtz P."/>
            <person name="Woyke T."/>
            <person name="Wu D."/>
            <person name="Pukall R."/>
            <person name="Gehrich-Schroeter G."/>
            <person name="Schneider S."/>
            <person name="Klenk H.-P."/>
            <person name="Eisen J.A."/>
        </authorList>
    </citation>
    <scope>NUCLEOTIDE SEQUENCE [LARGE SCALE GENOMIC DNA]</scope>
    <source>
        <strain evidence="3">ATCC 700253 / DSM 10332 / NAL</strain>
    </source>
</reference>
<feature type="transmembrane region" description="Helical" evidence="1">
    <location>
        <begin position="91"/>
        <end position="110"/>
    </location>
</feature>
<dbReference type="EMBL" id="CP003179">
    <property type="protein sequence ID" value="AEW04480.1"/>
    <property type="molecule type" value="Genomic_DNA"/>
</dbReference>
<evidence type="ECO:0000313" key="3">
    <source>
        <dbReference type="Proteomes" id="UP000005439"/>
    </source>
</evidence>
<keyword evidence="1" id="KW-0812">Transmembrane</keyword>
<dbReference type="Proteomes" id="UP000005439">
    <property type="component" value="Chromosome"/>
</dbReference>
<proteinExistence type="predicted"/>
<dbReference type="STRING" id="679936.Sulac_0979"/>
<organism evidence="2 3">
    <name type="scientific">Sulfobacillus acidophilus (strain ATCC 700253 / DSM 10332 / NAL)</name>
    <dbReference type="NCBI Taxonomy" id="679936"/>
    <lineage>
        <taxon>Bacteria</taxon>
        <taxon>Bacillati</taxon>
        <taxon>Bacillota</taxon>
        <taxon>Clostridia</taxon>
        <taxon>Eubacteriales</taxon>
        <taxon>Clostridiales Family XVII. Incertae Sedis</taxon>
        <taxon>Sulfobacillus</taxon>
    </lineage>
</organism>
<sequence length="176" mass="19541">MNESSRRWNRWAWPVLSLALFALSVSSRWFQAAVAADRQGCVNVHGLEYATIVQAGMIFGLAVGPAIIRWARQAARVLMPEADATRRQQRINAVAALSIVLGMLTDIFWVVPQFNVYIDLHRPLLAEADVVLYGMGFFAGAGWAILLERQAWIGWLISLAMALMVIGSVLSTHSWC</sequence>
<evidence type="ECO:0000256" key="1">
    <source>
        <dbReference type="SAM" id="Phobius"/>
    </source>
</evidence>
<feature type="transmembrane region" description="Helical" evidence="1">
    <location>
        <begin position="130"/>
        <end position="147"/>
    </location>
</feature>
<feature type="transmembrane region" description="Helical" evidence="1">
    <location>
        <begin position="51"/>
        <end position="71"/>
    </location>
</feature>
<dbReference type="AlphaFoldDB" id="G8TTA0"/>
<dbReference type="KEGG" id="sap:Sulac_0979"/>
<reference evidence="2 3" key="2">
    <citation type="journal article" date="2012" name="Stand. Genomic Sci.">
        <title>Complete genome sequence of the moderately thermophilic mineral-sulfide-oxidizing firmicute Sulfobacillus acidophilus type strain (NAL(T)).</title>
        <authorList>
            <person name="Anderson I."/>
            <person name="Chertkov O."/>
            <person name="Chen A."/>
            <person name="Saunders E."/>
            <person name="Lapidus A."/>
            <person name="Nolan M."/>
            <person name="Lucas S."/>
            <person name="Hammon N."/>
            <person name="Deshpande S."/>
            <person name="Cheng J.F."/>
            <person name="Han C."/>
            <person name="Tapia R."/>
            <person name="Goodwin L.A."/>
            <person name="Pitluck S."/>
            <person name="Liolios K."/>
            <person name="Pagani I."/>
            <person name="Ivanova N."/>
            <person name="Mikhailova N."/>
            <person name="Pati A."/>
            <person name="Palaniappan K."/>
            <person name="Land M."/>
            <person name="Pan C."/>
            <person name="Rohde M."/>
            <person name="Pukall R."/>
            <person name="Goker M."/>
            <person name="Detter J.C."/>
            <person name="Woyke T."/>
            <person name="Bristow J."/>
            <person name="Eisen J.A."/>
            <person name="Markowitz V."/>
            <person name="Hugenholtz P."/>
            <person name="Kyrpides N.C."/>
            <person name="Klenk H.P."/>
            <person name="Mavromatis K."/>
        </authorList>
    </citation>
    <scope>NUCLEOTIDE SEQUENCE [LARGE SCALE GENOMIC DNA]</scope>
    <source>
        <strain evidence="3">ATCC 700253 / DSM 10332 / NAL</strain>
    </source>
</reference>